<evidence type="ECO:0000256" key="4">
    <source>
        <dbReference type="ARBA" id="ARBA00022738"/>
    </source>
</evidence>
<evidence type="ECO:0000256" key="7">
    <source>
        <dbReference type="PROSITE-ProRule" id="PRU00775"/>
    </source>
</evidence>
<evidence type="ECO:0000313" key="10">
    <source>
        <dbReference type="EMBL" id="QMS91665.1"/>
    </source>
</evidence>
<dbReference type="GO" id="GO:0031676">
    <property type="term" value="C:plasma membrane-derived thylakoid membrane"/>
    <property type="evidence" value="ECO:0007669"/>
    <property type="project" value="UniProtKB-SubCell"/>
</dbReference>
<dbReference type="Gene3D" id="1.10.287.1490">
    <property type="match status" value="1"/>
</dbReference>
<feature type="domain" description="PBS-linker" evidence="9">
    <location>
        <begin position="3"/>
        <end position="182"/>
    </location>
</feature>
<evidence type="ECO:0000256" key="6">
    <source>
        <dbReference type="ARBA" id="ARBA00023136"/>
    </source>
</evidence>
<keyword evidence="3" id="KW-0042">Antenna complex</keyword>
<dbReference type="KEGG" id="ned:HUN01_30200"/>
<dbReference type="Pfam" id="PF00427">
    <property type="entry name" value="PBS_linker_poly"/>
    <property type="match status" value="1"/>
</dbReference>
<proteinExistence type="inferred from homology"/>
<protein>
    <submittedName>
        <fullName evidence="10">Phycobilisome rod-core linker polypeptide</fullName>
    </submittedName>
</protein>
<evidence type="ECO:0000256" key="3">
    <source>
        <dbReference type="ARBA" id="ARBA00022549"/>
    </source>
</evidence>
<dbReference type="InterPro" id="IPR038255">
    <property type="entry name" value="PBS_linker_sf"/>
</dbReference>
<name>A0A7D7QQY0_9NOSO</name>
<dbReference type="Gene3D" id="1.10.3130.20">
    <property type="entry name" value="Phycobilisome linker domain"/>
    <property type="match status" value="1"/>
</dbReference>
<keyword evidence="6" id="KW-0472">Membrane</keyword>
<comment type="subcellular location">
    <subcellularLocation>
        <location evidence="1">Cellular thylakoid membrane</location>
        <topology evidence="1">Peripheral membrane protein</topology>
        <orientation evidence="1">Cytoplasmic side</orientation>
    </subcellularLocation>
</comment>
<evidence type="ECO:0000256" key="5">
    <source>
        <dbReference type="ARBA" id="ARBA00023078"/>
    </source>
</evidence>
<gene>
    <name evidence="10" type="ORF">HUN01_30200</name>
</gene>
<dbReference type="PANTHER" id="PTHR34011">
    <property type="entry name" value="PHYCOBILISOME 32.1 KDA LINKER POLYPEPTIDE, PHYCOCYANIN-ASSOCIATED, ROD 2-RELATED"/>
    <property type="match status" value="1"/>
</dbReference>
<organism evidence="10 11">
    <name type="scientific">Nostoc edaphicum CCNP1411</name>
    <dbReference type="NCBI Taxonomy" id="1472755"/>
    <lineage>
        <taxon>Bacteria</taxon>
        <taxon>Bacillati</taxon>
        <taxon>Cyanobacteriota</taxon>
        <taxon>Cyanophyceae</taxon>
        <taxon>Nostocales</taxon>
        <taxon>Nostocaceae</taxon>
        <taxon>Nostoc</taxon>
    </lineage>
</organism>
<dbReference type="EMBL" id="CP054698">
    <property type="protein sequence ID" value="QMS91665.1"/>
    <property type="molecule type" value="Genomic_DNA"/>
</dbReference>
<evidence type="ECO:0000313" key="11">
    <source>
        <dbReference type="Proteomes" id="UP000514713"/>
    </source>
</evidence>
<evidence type="ECO:0000256" key="1">
    <source>
        <dbReference type="ARBA" id="ARBA00004445"/>
    </source>
</evidence>
<evidence type="ECO:0000256" key="2">
    <source>
        <dbReference type="ARBA" id="ARBA00022531"/>
    </source>
</evidence>
<dbReference type="RefSeq" id="WP_181929261.1">
    <property type="nucleotide sequence ID" value="NZ_CP054698.1"/>
</dbReference>
<dbReference type="GO" id="GO:0015979">
    <property type="term" value="P:photosynthesis"/>
    <property type="evidence" value="ECO:0007669"/>
    <property type="project" value="UniProtKB-KW"/>
</dbReference>
<reference evidence="11" key="1">
    <citation type="submission" date="2020-06" db="EMBL/GenBank/DDBJ databases">
        <title>Nostoc edaphicum CCNP1411 genome.</title>
        <authorList>
            <person name="Fidor A."/>
            <person name="Grabski M."/>
            <person name="Gawor J."/>
            <person name="Gromadka R."/>
            <person name="Wegrzyn G."/>
            <person name="Mazur-Marzec H."/>
        </authorList>
    </citation>
    <scope>NUCLEOTIDE SEQUENCE [LARGE SCALE GENOMIC DNA]</scope>
    <source>
        <strain evidence="11">CCNP1411</strain>
    </source>
</reference>
<accession>A0A7D7QQY0</accession>
<keyword evidence="5" id="KW-0793">Thylakoid</keyword>
<dbReference type="AlphaFoldDB" id="A0A7D7QQY0"/>
<keyword evidence="2" id="KW-0602">Photosynthesis</keyword>
<dbReference type="GO" id="GO:0030089">
    <property type="term" value="C:phycobilisome"/>
    <property type="evidence" value="ECO:0007669"/>
    <property type="project" value="UniProtKB-UniRule"/>
</dbReference>
<sequence>MQTFIDDATRQRQYQAFPQTEPIELWNTASVDDIEIVIRAVYRQVLGNAYIMESERLVVPESQLKQGIIDVREFVRQIAKSELYRSRFFDNVYRYRAIELNFKHLLGRAPDDYSETVLHSNILDESGFEADIDSYLDSDEYLNAFGDNIVPYYRGYKTQTGKKILEFSNMLQLLRSNSSSDQNLATNNQPQLVRSLITNTPYGKLKPTDVSAILAEVFKPRPETAATPVNNFIAARTAAEQGLRQKIKEQESQIATLQQQLADLRPFASIGATKFSNSWQTSSSVTSTGEYTSLQQQADAQEKQIAALQEQVADSRRSATIGEARLNKWRSRVFNG</sequence>
<keyword evidence="4 7" id="KW-0605">Phycobilisome</keyword>
<feature type="coiled-coil region" evidence="8">
    <location>
        <begin position="291"/>
        <end position="318"/>
    </location>
</feature>
<keyword evidence="8" id="KW-0175">Coiled coil</keyword>
<dbReference type="InterPro" id="IPR001297">
    <property type="entry name" value="PBS_linker_dom"/>
</dbReference>
<evidence type="ECO:0000256" key="8">
    <source>
        <dbReference type="SAM" id="Coils"/>
    </source>
</evidence>
<evidence type="ECO:0000259" key="9">
    <source>
        <dbReference type="PROSITE" id="PS51445"/>
    </source>
</evidence>
<keyword evidence="11" id="KW-1185">Reference proteome</keyword>
<dbReference type="Proteomes" id="UP000514713">
    <property type="component" value="Chromosome"/>
</dbReference>
<comment type="similarity">
    <text evidence="7">Belongs to the phycobilisome linker protein family.</text>
</comment>
<dbReference type="PROSITE" id="PS51445">
    <property type="entry name" value="PBS_LINKER"/>
    <property type="match status" value="1"/>
</dbReference>
<dbReference type="PANTHER" id="PTHR34011:SF6">
    <property type="entry name" value="PHYCOBILIPROTEIN APCE"/>
    <property type="match status" value="1"/>
</dbReference>